<comment type="cofactor">
    <cofactor evidence="12">
        <name>FAD</name>
        <dbReference type="ChEBI" id="CHEBI:57692"/>
    </cofactor>
    <text evidence="12">Binds 1 FAD per subunit.</text>
</comment>
<evidence type="ECO:0000259" key="15">
    <source>
        <dbReference type="PROSITE" id="PS51645"/>
    </source>
</evidence>
<evidence type="ECO:0000256" key="13">
    <source>
        <dbReference type="PIRSR" id="PIRSR602081-2"/>
    </source>
</evidence>
<dbReference type="InterPro" id="IPR014729">
    <property type="entry name" value="Rossmann-like_a/b/a_fold"/>
</dbReference>
<feature type="site" description="Electron transfer via tryptophanyl radical" evidence="13">
    <location>
        <position position="305"/>
    </location>
</feature>
<dbReference type="SUPFAM" id="SSF48173">
    <property type="entry name" value="Cryptochrome/photolyase FAD-binding domain"/>
    <property type="match status" value="1"/>
</dbReference>
<evidence type="ECO:0000256" key="1">
    <source>
        <dbReference type="ARBA" id="ARBA00001932"/>
    </source>
</evidence>
<evidence type="ECO:0000313" key="17">
    <source>
        <dbReference type="EMBL" id="MCS5711243.1"/>
    </source>
</evidence>
<dbReference type="EMBL" id="LKAJ02000001">
    <property type="protein sequence ID" value="MCS5711243.1"/>
    <property type="molecule type" value="Genomic_DNA"/>
</dbReference>
<name>A0A0Q9YWS3_9GAMM</name>
<comment type="catalytic activity">
    <reaction evidence="9">
        <text>cyclobutadipyrimidine (in DNA) = 2 pyrimidine residues (in DNA).</text>
        <dbReference type="EC" id="4.1.99.3"/>
    </reaction>
</comment>
<reference evidence="16" key="1">
    <citation type="submission" date="2015-09" db="EMBL/GenBank/DDBJ databases">
        <title>Draft Genome Sequences of Two Novel Amoeba-resistant Intranuclear Bacteria, Candidatus Berkiella cookevillensis and Candidatus Berkiella aquae.</title>
        <authorList>
            <person name="Mehari Y.T."/>
            <person name="Arivett B.A."/>
            <person name="Farone A.L."/>
            <person name="Gunderson J.H."/>
            <person name="Farone M.B."/>
        </authorList>
    </citation>
    <scope>NUCLEOTIDE SEQUENCE [LARGE SCALE GENOMIC DNA]</scope>
    <source>
        <strain evidence="16">HT99</strain>
    </source>
</reference>
<organism evidence="16">
    <name type="scientific">Candidatus Berkiella aquae</name>
    <dbReference type="NCBI Taxonomy" id="295108"/>
    <lineage>
        <taxon>Bacteria</taxon>
        <taxon>Pseudomonadati</taxon>
        <taxon>Pseudomonadota</taxon>
        <taxon>Gammaproteobacteria</taxon>
        <taxon>Candidatus Berkiellales</taxon>
        <taxon>Candidatus Berkiellaceae</taxon>
        <taxon>Candidatus Berkiella</taxon>
    </lineage>
</organism>
<evidence type="ECO:0000256" key="11">
    <source>
        <dbReference type="ARBA" id="ARBA00083107"/>
    </source>
</evidence>
<protein>
    <recommendedName>
        <fullName evidence="4">Deoxyribodipyrimidine photo-lyase</fullName>
        <ecNumber evidence="3">4.1.99.3</ecNumber>
    </recommendedName>
    <alternativeName>
        <fullName evidence="8">DNA photolyase</fullName>
    </alternativeName>
    <alternativeName>
        <fullName evidence="11">Photoreactivating enzyme</fullName>
    </alternativeName>
</protein>
<dbReference type="GO" id="GO:0032922">
    <property type="term" value="P:circadian regulation of gene expression"/>
    <property type="evidence" value="ECO:0007669"/>
    <property type="project" value="TreeGrafter"/>
</dbReference>
<feature type="domain" description="Photolyase/cryptochrome alpha/beta" evidence="15">
    <location>
        <begin position="5"/>
        <end position="134"/>
    </location>
</feature>
<reference evidence="17" key="2">
    <citation type="journal article" date="2016" name="Genome Announc.">
        <title>Draft Genome Sequences of Two Novel Amoeba-Resistant Intranuclear Bacteria, 'Candidatus Berkiella cookevillensis' and 'Candidatus Berkiella aquae'.</title>
        <authorList>
            <person name="Mehari Y.T."/>
            <person name="Arivett B.A."/>
            <person name="Farone A.L."/>
            <person name="Gunderson J.H."/>
            <person name="Farone M.B."/>
        </authorList>
    </citation>
    <scope>NUCLEOTIDE SEQUENCE</scope>
    <source>
        <strain evidence="17">HT99</strain>
    </source>
</reference>
<dbReference type="GO" id="GO:0000719">
    <property type="term" value="P:photoreactive repair"/>
    <property type="evidence" value="ECO:0007669"/>
    <property type="project" value="UniProtKB-ARBA"/>
</dbReference>
<dbReference type="Gene3D" id="1.10.579.10">
    <property type="entry name" value="DNA Cyclobutane Dipyrimidine Photolyase, subunit A, domain 3"/>
    <property type="match status" value="1"/>
</dbReference>
<dbReference type="GO" id="GO:0071949">
    <property type="term" value="F:FAD binding"/>
    <property type="evidence" value="ECO:0007669"/>
    <property type="project" value="TreeGrafter"/>
</dbReference>
<dbReference type="Proteomes" id="UP000051497">
    <property type="component" value="Unassembled WGS sequence"/>
</dbReference>
<gene>
    <name evidence="16" type="primary">phrB</name>
    <name evidence="17" type="ORF">HT99x_007340</name>
    <name evidence="16" type="ORF">HT99x_01645</name>
</gene>
<dbReference type="Gene3D" id="1.25.40.80">
    <property type="match status" value="1"/>
</dbReference>
<dbReference type="GO" id="GO:0005737">
    <property type="term" value="C:cytoplasm"/>
    <property type="evidence" value="ECO:0007669"/>
    <property type="project" value="TreeGrafter"/>
</dbReference>
<dbReference type="GO" id="GO:0003677">
    <property type="term" value="F:DNA binding"/>
    <property type="evidence" value="ECO:0007669"/>
    <property type="project" value="TreeGrafter"/>
</dbReference>
<dbReference type="EC" id="4.1.99.3" evidence="3"/>
<feature type="binding site" evidence="12">
    <location>
        <begin position="237"/>
        <end position="241"/>
    </location>
    <ligand>
        <name>FAD</name>
        <dbReference type="ChEBI" id="CHEBI:57692"/>
    </ligand>
</feature>
<dbReference type="RefSeq" id="WP_075066274.1">
    <property type="nucleotide sequence ID" value="NZ_LKAJ02000001.1"/>
</dbReference>
<dbReference type="SUPFAM" id="SSF52425">
    <property type="entry name" value="Cryptochrome/photolyase, N-terminal domain"/>
    <property type="match status" value="1"/>
</dbReference>
<dbReference type="STRING" id="295108.HT99x_01645"/>
<evidence type="ECO:0000256" key="2">
    <source>
        <dbReference type="ARBA" id="ARBA00005862"/>
    </source>
</evidence>
<feature type="binding site" evidence="12">
    <location>
        <position position="271"/>
    </location>
    <ligand>
        <name>FAD</name>
        <dbReference type="ChEBI" id="CHEBI:57692"/>
    </ligand>
</feature>
<dbReference type="Pfam" id="PF03441">
    <property type="entry name" value="FAD_binding_7"/>
    <property type="match status" value="1"/>
</dbReference>
<dbReference type="PROSITE" id="PS00691">
    <property type="entry name" value="DNA_PHOTOLYASES_1_2"/>
    <property type="match status" value="1"/>
</dbReference>
<dbReference type="InterPro" id="IPR005101">
    <property type="entry name" value="Cryptochr/Photolyase_FAD-bd"/>
</dbReference>
<dbReference type="GO" id="GO:0003904">
    <property type="term" value="F:deoxyribodipyrimidine photo-lyase activity"/>
    <property type="evidence" value="ECO:0007669"/>
    <property type="project" value="UniProtKB-EC"/>
</dbReference>
<sequence length="476" mass="55237">MTTKSPIIVWFRQNLRLHDNPVLHAAATLGAPLVLIYIDDNTSHPWQAGEASRWWLHESLLSFESALAKKYQAPLLIYQGSPLIILQTLCQQTQAEHVFWDRCYEPYTIKRDTEIKAMLTKQNITIKSFNCALLKEPWESLNKTKQPFKVFTPFWRNLQKLPIRDILPLPKKFESLSYSSDSTIADCIPLPTIHWYEEMAKLWQPGETGAKNHLAHFLKNALNDYKTQRNRPDLKQTSRLSPHLHFGEISPVQIWHATQSCQAPQSEQTCFLSEIAWREFSYHLLYHFPDLPSSPFKAYFKDFPWKKSKTLLKQWQQGQTGYPIIDAGMRELWHTGWMHNRVRMVVASFLIKHLLQPWQEGEKWFWDTLVDADLANNAASWQWVAGSGADAAPYFRIFNPVLQGEKFDPNGDYVKKWVPEIAKLPIPYLHAPWDAPEDILTKAGVQLGKTYPLPIIEHTKARERALAAYQTIKQTP</sequence>
<comment type="function">
    <text evidence="10">Involved in repair of UV radiation-induced DNA damage. Catalyzes the light-dependent monomerization (300-600 nm) of cyclobutyl pyrimidine dimers (in cis-syn configuration), which are formed between adjacent bases on the same DNA strand upon exposure to ultraviolet radiation.</text>
</comment>
<keyword evidence="6 12" id="KW-0274">FAD</keyword>
<comment type="similarity">
    <text evidence="14">Belongs to the DNA photolyase family.</text>
</comment>
<accession>A0A0Q9YWS3</accession>
<dbReference type="PROSITE" id="PS51645">
    <property type="entry name" value="PHR_CRY_ALPHA_BETA"/>
    <property type="match status" value="1"/>
</dbReference>
<evidence type="ECO:0000256" key="8">
    <source>
        <dbReference type="ARBA" id="ARBA00031671"/>
    </source>
</evidence>
<dbReference type="FunFam" id="1.10.579.10:FF:000003">
    <property type="entry name" value="Deoxyribodipyrimidine photo-lyase"/>
    <property type="match status" value="1"/>
</dbReference>
<keyword evidence="16" id="KW-0456">Lyase</keyword>
<evidence type="ECO:0000256" key="4">
    <source>
        <dbReference type="ARBA" id="ARBA00014046"/>
    </source>
</evidence>
<evidence type="ECO:0000256" key="10">
    <source>
        <dbReference type="ARBA" id="ARBA00059220"/>
    </source>
</evidence>
<evidence type="ECO:0000256" key="9">
    <source>
        <dbReference type="ARBA" id="ARBA00033999"/>
    </source>
</evidence>
<evidence type="ECO:0000313" key="18">
    <source>
        <dbReference type="Proteomes" id="UP000051497"/>
    </source>
</evidence>
<reference evidence="17" key="3">
    <citation type="submission" date="2021-06" db="EMBL/GenBank/DDBJ databases">
        <title>Genomic Description and Analysis of Intracellular Bacteria, Candidatus Berkiella cookevillensis and Candidatus Berkiella aquae.</title>
        <authorList>
            <person name="Kidane D.T."/>
            <person name="Mehari Y.T."/>
            <person name="Rice F.C."/>
            <person name="Arivett B.A."/>
            <person name="Farone A.L."/>
            <person name="Berk S.G."/>
            <person name="Farone M.B."/>
        </authorList>
    </citation>
    <scope>NUCLEOTIDE SEQUENCE</scope>
    <source>
        <strain evidence="17">HT99</strain>
    </source>
</reference>
<evidence type="ECO:0000256" key="12">
    <source>
        <dbReference type="PIRSR" id="PIRSR602081-1"/>
    </source>
</evidence>
<dbReference type="Pfam" id="PF00875">
    <property type="entry name" value="DNA_photolyase"/>
    <property type="match status" value="1"/>
</dbReference>
<evidence type="ECO:0000313" key="16">
    <source>
        <dbReference type="EMBL" id="KRG21089.1"/>
    </source>
</evidence>
<dbReference type="InterPro" id="IPR018394">
    <property type="entry name" value="DNA_photolyase_1_CS_C"/>
</dbReference>
<evidence type="ECO:0000256" key="3">
    <source>
        <dbReference type="ARBA" id="ARBA00013149"/>
    </source>
</evidence>
<dbReference type="PANTHER" id="PTHR11455">
    <property type="entry name" value="CRYPTOCHROME"/>
    <property type="match status" value="1"/>
</dbReference>
<dbReference type="PANTHER" id="PTHR11455:SF18">
    <property type="entry name" value="SI:CH1073-390K14.1"/>
    <property type="match status" value="1"/>
</dbReference>
<comment type="similarity">
    <text evidence="2">Belongs to the DNA photolyase class-1 family.</text>
</comment>
<keyword evidence="7 14" id="KW-0157">Chromophore</keyword>
<feature type="binding site" evidence="12">
    <location>
        <begin position="371"/>
        <end position="373"/>
    </location>
    <ligand>
        <name>FAD</name>
        <dbReference type="ChEBI" id="CHEBI:57692"/>
    </ligand>
</feature>
<dbReference type="GO" id="GO:0043153">
    <property type="term" value="P:entrainment of circadian clock by photoperiod"/>
    <property type="evidence" value="ECO:0007669"/>
    <property type="project" value="TreeGrafter"/>
</dbReference>
<feature type="site" description="Electron transfer via tryptophanyl radical" evidence="13">
    <location>
        <position position="381"/>
    </location>
</feature>
<proteinExistence type="inferred from homology"/>
<dbReference type="InterPro" id="IPR006050">
    <property type="entry name" value="DNA_photolyase_N"/>
</dbReference>
<feature type="site" description="Electron transfer via tryptophanyl radical" evidence="13">
    <location>
        <position position="358"/>
    </location>
</feature>
<dbReference type="Gene3D" id="3.40.50.620">
    <property type="entry name" value="HUPs"/>
    <property type="match status" value="1"/>
</dbReference>
<dbReference type="InterPro" id="IPR036134">
    <property type="entry name" value="Crypto/Photolyase_FAD-like_sf"/>
</dbReference>
<dbReference type="OrthoDB" id="9772484at2"/>
<dbReference type="InterPro" id="IPR036155">
    <property type="entry name" value="Crypto/Photolyase_N_sf"/>
</dbReference>
<keyword evidence="5 12" id="KW-0285">Flavoprotein</keyword>
<evidence type="ECO:0000256" key="7">
    <source>
        <dbReference type="ARBA" id="ARBA00022991"/>
    </source>
</evidence>
<comment type="caution">
    <text evidence="16">The sequence shown here is derived from an EMBL/GenBank/DDBJ whole genome shotgun (WGS) entry which is preliminary data.</text>
</comment>
<dbReference type="PROSITE" id="PS00394">
    <property type="entry name" value="DNA_PHOTOLYASES_1_1"/>
    <property type="match status" value="1"/>
</dbReference>
<dbReference type="EMBL" id="LKAJ01000006">
    <property type="protein sequence ID" value="KRG21089.1"/>
    <property type="molecule type" value="Genomic_DNA"/>
</dbReference>
<dbReference type="InterPro" id="IPR002081">
    <property type="entry name" value="Cryptochrome/DNA_photolyase_1"/>
</dbReference>
<evidence type="ECO:0000256" key="6">
    <source>
        <dbReference type="ARBA" id="ARBA00022827"/>
    </source>
</evidence>
<keyword evidence="18" id="KW-1185">Reference proteome</keyword>
<dbReference type="AlphaFoldDB" id="A0A0Q9YWS3"/>
<evidence type="ECO:0000256" key="5">
    <source>
        <dbReference type="ARBA" id="ARBA00022630"/>
    </source>
</evidence>
<dbReference type="PRINTS" id="PR00147">
    <property type="entry name" value="DNAPHOTLYASE"/>
</dbReference>
<dbReference type="PATRIC" id="fig|1590043.3.peg.1680"/>
<feature type="binding site" evidence="12">
    <location>
        <position position="225"/>
    </location>
    <ligand>
        <name>FAD</name>
        <dbReference type="ChEBI" id="CHEBI:57692"/>
    </ligand>
</feature>
<comment type="cofactor">
    <cofactor evidence="1">
        <name>(6R)-5,10-methylene-5,6,7,8-tetrahydrofolate</name>
        <dbReference type="ChEBI" id="CHEBI:15636"/>
    </cofactor>
</comment>
<evidence type="ECO:0000256" key="14">
    <source>
        <dbReference type="RuleBase" id="RU004182"/>
    </source>
</evidence>